<keyword evidence="2" id="KW-1185">Reference proteome</keyword>
<evidence type="ECO:0000313" key="1">
    <source>
        <dbReference type="EMBL" id="CAE7161410.1"/>
    </source>
</evidence>
<dbReference type="EMBL" id="CAJNIZ010000414">
    <property type="protein sequence ID" value="CAE7161410.1"/>
    <property type="molecule type" value="Genomic_DNA"/>
</dbReference>
<proteinExistence type="predicted"/>
<gene>
    <name evidence="1" type="primary">UVR8</name>
    <name evidence="1" type="ORF">SPIL2461_LOCUS532</name>
</gene>
<protein>
    <submittedName>
        <fullName evidence="1">UVR8 protein</fullName>
    </submittedName>
</protein>
<reference evidence="1" key="1">
    <citation type="submission" date="2021-02" db="EMBL/GenBank/DDBJ databases">
        <authorList>
            <person name="Dougan E. K."/>
            <person name="Rhodes N."/>
            <person name="Thang M."/>
            <person name="Chan C."/>
        </authorList>
    </citation>
    <scope>NUCLEOTIDE SEQUENCE</scope>
</reference>
<comment type="caution">
    <text evidence="1">The sequence shown here is derived from an EMBL/GenBank/DDBJ whole genome shotgun (WGS) entry which is preliminary data.</text>
</comment>
<dbReference type="Proteomes" id="UP000649617">
    <property type="component" value="Unassembled WGS sequence"/>
</dbReference>
<sequence>ATPASDSFPDAGAYDSIQDFDPNSIEKPNPADISDFEVKLRSLHADAMAKLRVRLFEERGDVAAASKYANFLEYRQWQVGVEKQIVSELVAAIQEE</sequence>
<accession>A0A812IMV4</accession>
<dbReference type="AlphaFoldDB" id="A0A812IMV4"/>
<feature type="non-terminal residue" evidence="1">
    <location>
        <position position="96"/>
    </location>
</feature>
<name>A0A812IMV4_SYMPI</name>
<evidence type="ECO:0000313" key="2">
    <source>
        <dbReference type="Proteomes" id="UP000649617"/>
    </source>
</evidence>
<organism evidence="1 2">
    <name type="scientific">Symbiodinium pilosum</name>
    <name type="common">Dinoflagellate</name>
    <dbReference type="NCBI Taxonomy" id="2952"/>
    <lineage>
        <taxon>Eukaryota</taxon>
        <taxon>Sar</taxon>
        <taxon>Alveolata</taxon>
        <taxon>Dinophyceae</taxon>
        <taxon>Suessiales</taxon>
        <taxon>Symbiodiniaceae</taxon>
        <taxon>Symbiodinium</taxon>
    </lineage>
</organism>
<feature type="non-terminal residue" evidence="1">
    <location>
        <position position="1"/>
    </location>
</feature>